<dbReference type="GO" id="GO:0016887">
    <property type="term" value="F:ATP hydrolysis activity"/>
    <property type="evidence" value="ECO:0007669"/>
    <property type="project" value="InterPro"/>
</dbReference>
<evidence type="ECO:0000259" key="1">
    <source>
        <dbReference type="SMART" id="SM00382"/>
    </source>
</evidence>
<dbReference type="EMBL" id="NVBO01000103">
    <property type="protein sequence ID" value="PFS00584.1"/>
    <property type="molecule type" value="Genomic_DNA"/>
</dbReference>
<dbReference type="Pfam" id="PF07726">
    <property type="entry name" value="AAA_3"/>
    <property type="match status" value="1"/>
</dbReference>
<dbReference type="InterPro" id="IPR011703">
    <property type="entry name" value="ATPase_AAA-3"/>
</dbReference>
<protein>
    <submittedName>
        <fullName evidence="2">AAA family ATPase</fullName>
    </submittedName>
</protein>
<reference evidence="2 3" key="1">
    <citation type="submission" date="2017-09" db="EMBL/GenBank/DDBJ databases">
        <title>Large-scale bioinformatics analysis of Bacillus genomes uncovers conserved roles of natural products in bacterial physiology.</title>
        <authorList>
            <consortium name="Agbiome Team Llc"/>
            <person name="Bleich R.M."/>
            <person name="Grubbs K.J."/>
            <person name="Santa Maria K.C."/>
            <person name="Allen S.E."/>
            <person name="Farag S."/>
            <person name="Shank E.A."/>
            <person name="Bowers A."/>
        </authorList>
    </citation>
    <scope>NUCLEOTIDE SEQUENCE [LARGE SCALE GENOMIC DNA]</scope>
    <source>
        <strain evidence="2 3">AFS067272</strain>
    </source>
</reference>
<dbReference type="Gene3D" id="1.10.8.80">
    <property type="entry name" value="Magnesium chelatase subunit I, C-Terminal domain"/>
    <property type="match status" value="1"/>
</dbReference>
<organism evidence="2 3">
    <name type="scientific">Bacillus cereus</name>
    <dbReference type="NCBI Taxonomy" id="1396"/>
    <lineage>
        <taxon>Bacteria</taxon>
        <taxon>Bacillati</taxon>
        <taxon>Bacillota</taxon>
        <taxon>Bacilli</taxon>
        <taxon>Bacillales</taxon>
        <taxon>Bacillaceae</taxon>
        <taxon>Bacillus</taxon>
        <taxon>Bacillus cereus group</taxon>
    </lineage>
</organism>
<dbReference type="InterPro" id="IPR003593">
    <property type="entry name" value="AAA+_ATPase"/>
</dbReference>
<dbReference type="PANTHER" id="PTHR42759:SF5">
    <property type="entry name" value="METHANOL DEHYDROGENASE REGULATOR"/>
    <property type="match status" value="1"/>
</dbReference>
<dbReference type="SUPFAM" id="SSF52540">
    <property type="entry name" value="P-loop containing nucleoside triphosphate hydrolases"/>
    <property type="match status" value="1"/>
</dbReference>
<dbReference type="InterPro" id="IPR041628">
    <property type="entry name" value="ChlI/MoxR_AAA_lid"/>
</dbReference>
<dbReference type="Proteomes" id="UP000226357">
    <property type="component" value="Unassembled WGS sequence"/>
</dbReference>
<dbReference type="InterPro" id="IPR050764">
    <property type="entry name" value="CbbQ/NirQ/NorQ/GpvN"/>
</dbReference>
<sequence>MLKYQKSQIIKRWIKNMTILEKIKENVSKVIIGKEEVIDLAMIALVANGHVLLEDVPGTGKTTLAKTLARSIDGAFQRIQFTSDTLPGDVVGLEYFDMKESDFKTRKGPIFANLVLVDEINRAVPRTQSALLEVMEERTVTIAGVTHVLPNPFIVLATQNPLESAGTFTLPDAQLDRFLLTIRQGYPNRTYEKEMLKRFKENNPFNDLQSVVTLADILELQEQSKKIHVHDEVEEYLLDIVEATRKHELVEIGVSPRGSLAFMRAVQARALLKGREYVTPDDLKVLAAPVCAHRLTLTIEGDMKTTKVDVLQGILEKLAVPVESV</sequence>
<gene>
    <name evidence="2" type="ORF">COK38_13090</name>
</gene>
<dbReference type="Pfam" id="PF17863">
    <property type="entry name" value="AAA_lid_2"/>
    <property type="match status" value="1"/>
</dbReference>
<dbReference type="PANTHER" id="PTHR42759">
    <property type="entry name" value="MOXR FAMILY PROTEIN"/>
    <property type="match status" value="1"/>
</dbReference>
<accession>A0AA44TEI6</accession>
<dbReference type="GO" id="GO:0005524">
    <property type="term" value="F:ATP binding"/>
    <property type="evidence" value="ECO:0007669"/>
    <property type="project" value="InterPro"/>
</dbReference>
<feature type="domain" description="AAA+ ATPase" evidence="1">
    <location>
        <begin position="47"/>
        <end position="188"/>
    </location>
</feature>
<name>A0AA44TEI6_BACCE</name>
<proteinExistence type="predicted"/>
<dbReference type="InterPro" id="IPR027417">
    <property type="entry name" value="P-loop_NTPase"/>
</dbReference>
<comment type="caution">
    <text evidence="2">The sequence shown here is derived from an EMBL/GenBank/DDBJ whole genome shotgun (WGS) entry which is preliminary data.</text>
</comment>
<dbReference type="SMART" id="SM00382">
    <property type="entry name" value="AAA"/>
    <property type="match status" value="1"/>
</dbReference>
<evidence type="ECO:0000313" key="3">
    <source>
        <dbReference type="Proteomes" id="UP000226357"/>
    </source>
</evidence>
<dbReference type="PIRSF" id="PIRSF002849">
    <property type="entry name" value="AAA_ATPase_chaperone_MoxR_prd"/>
    <property type="match status" value="1"/>
</dbReference>
<evidence type="ECO:0000313" key="2">
    <source>
        <dbReference type="EMBL" id="PFS00584.1"/>
    </source>
</evidence>
<dbReference type="AlphaFoldDB" id="A0AA44TEI6"/>
<dbReference type="CDD" id="cd00009">
    <property type="entry name" value="AAA"/>
    <property type="match status" value="1"/>
</dbReference>
<dbReference type="Gene3D" id="3.40.50.300">
    <property type="entry name" value="P-loop containing nucleotide triphosphate hydrolases"/>
    <property type="match status" value="1"/>
</dbReference>